<name>A0A4D6H7V9_9EURY</name>
<gene>
    <name evidence="1" type="ORF">DV707_16650</name>
</gene>
<dbReference type="Proteomes" id="UP000296733">
    <property type="component" value="Plasmid unnamed2"/>
</dbReference>
<evidence type="ECO:0000313" key="1">
    <source>
        <dbReference type="EMBL" id="QCC49376.1"/>
    </source>
</evidence>
<protein>
    <submittedName>
        <fullName evidence="1">Uncharacterized protein</fullName>
    </submittedName>
</protein>
<evidence type="ECO:0000313" key="2">
    <source>
        <dbReference type="Proteomes" id="UP000296733"/>
    </source>
</evidence>
<keyword evidence="1" id="KW-0614">Plasmid</keyword>
<organism evidence="1 2">
    <name type="scientific">Halobellus limi</name>
    <dbReference type="NCBI Taxonomy" id="699433"/>
    <lineage>
        <taxon>Archaea</taxon>
        <taxon>Methanobacteriati</taxon>
        <taxon>Methanobacteriota</taxon>
        <taxon>Stenosarchaea group</taxon>
        <taxon>Halobacteria</taxon>
        <taxon>Halobacteriales</taxon>
        <taxon>Haloferacaceae</taxon>
        <taxon>Halobellus</taxon>
    </lineage>
</organism>
<geneLocation type="plasmid" evidence="1">
    <name>unnamed2</name>
</geneLocation>
<dbReference type="KEGG" id="hlm:DV707_16650"/>
<proteinExistence type="predicted"/>
<sequence>MTVTYWTPASIHRWAIDGPVRVRATADVSVDSLLTDFSHQFFHSLVTYLAGNLERLALAVGPGEEYTGSLGFYDLLDVVVPPFPFDVDDDGHRLVLLVSVVEIAGVPAGSDVRWGATFADRIEPGVVDGHLCLLSRVSI</sequence>
<dbReference type="EMBL" id="CP031313">
    <property type="protein sequence ID" value="QCC49376.1"/>
    <property type="molecule type" value="Genomic_DNA"/>
</dbReference>
<dbReference type="AlphaFoldDB" id="A0A4D6H7V9"/>
<reference evidence="1 2" key="1">
    <citation type="journal article" date="2019" name="Nat. Commun.">
        <title>A new type of DNA phosphorothioation-based antiviral system in archaea.</title>
        <authorList>
            <person name="Xiong L."/>
            <person name="Liu S."/>
            <person name="Chen S."/>
            <person name="Xiao Y."/>
            <person name="Zhu B."/>
            <person name="Gao Y."/>
            <person name="Zhang Y."/>
            <person name="Chen B."/>
            <person name="Luo J."/>
            <person name="Deng Z."/>
            <person name="Chen X."/>
            <person name="Wang L."/>
            <person name="Chen S."/>
        </authorList>
    </citation>
    <scope>NUCLEOTIDE SEQUENCE [LARGE SCALE GENOMIC DNA]</scope>
    <source>
        <strain evidence="1 2">CGMCC 1.10331</strain>
        <plasmid evidence="1 2">unnamed2</plasmid>
    </source>
</reference>
<accession>A0A4D6H7V9</accession>